<dbReference type="GO" id="GO:0005524">
    <property type="term" value="F:ATP binding"/>
    <property type="evidence" value="ECO:0007669"/>
    <property type="project" value="UniProtKB-UniRule"/>
</dbReference>
<keyword evidence="13" id="KW-1185">Reference proteome</keyword>
<keyword evidence="8 10" id="KW-1133">Transmembrane helix</keyword>
<evidence type="ECO:0000313" key="13">
    <source>
        <dbReference type="Proteomes" id="UP000198748"/>
    </source>
</evidence>
<name>A0A1G6XJ83_9BACT</name>
<protein>
    <recommendedName>
        <fullName evidence="10">Diadenylate cyclase</fullName>
        <shortName evidence="10">DAC</shortName>
        <ecNumber evidence="10">2.7.7.85</ecNumber>
    </recommendedName>
    <alternativeName>
        <fullName evidence="10">Cyclic-di-AMP synthase</fullName>
        <shortName evidence="10">c-di-AMP synthase</shortName>
    </alternativeName>
</protein>
<dbReference type="PANTHER" id="PTHR34185:SF1">
    <property type="entry name" value="DIADENYLATE CYCLASE"/>
    <property type="match status" value="1"/>
</dbReference>
<dbReference type="PROSITE" id="PS51794">
    <property type="entry name" value="DAC"/>
    <property type="match status" value="1"/>
</dbReference>
<comment type="caution">
    <text evidence="10">Lacks conserved residue(s) required for the propagation of feature annotation.</text>
</comment>
<dbReference type="InterPro" id="IPR036888">
    <property type="entry name" value="DNA_integrity_DisA_N_sf"/>
</dbReference>
<dbReference type="Gene3D" id="3.40.1700.10">
    <property type="entry name" value="DNA integrity scanning protein, DisA, N-terminal domain"/>
    <property type="match status" value="1"/>
</dbReference>
<evidence type="ECO:0000256" key="1">
    <source>
        <dbReference type="ARBA" id="ARBA00000877"/>
    </source>
</evidence>
<evidence type="ECO:0000256" key="5">
    <source>
        <dbReference type="ARBA" id="ARBA00022695"/>
    </source>
</evidence>
<keyword evidence="2 10" id="KW-1003">Cell membrane</keyword>
<evidence type="ECO:0000256" key="10">
    <source>
        <dbReference type="HAMAP-Rule" id="MF_01499"/>
    </source>
</evidence>
<dbReference type="OrthoDB" id="9807385at2"/>
<comment type="subunit">
    <text evidence="10">Probably a homodimer.</text>
</comment>
<comment type="similarity">
    <text evidence="10">Belongs to the adenylate cyclase family. DacA/CdaA subfamily.</text>
</comment>
<dbReference type="EMBL" id="FNAN01000002">
    <property type="protein sequence ID" value="SDD78259.1"/>
    <property type="molecule type" value="Genomic_DNA"/>
</dbReference>
<keyword evidence="6 10" id="KW-0547">Nucleotide-binding</keyword>
<dbReference type="InterPro" id="IPR014046">
    <property type="entry name" value="C-di-AMP_synthase"/>
</dbReference>
<evidence type="ECO:0000256" key="9">
    <source>
        <dbReference type="ARBA" id="ARBA00023136"/>
    </source>
</evidence>
<dbReference type="HAMAP" id="MF_01499">
    <property type="entry name" value="DacA"/>
    <property type="match status" value="1"/>
</dbReference>
<feature type="domain" description="DAC" evidence="11">
    <location>
        <begin position="80"/>
        <end position="247"/>
    </location>
</feature>
<evidence type="ECO:0000259" key="11">
    <source>
        <dbReference type="PROSITE" id="PS51794"/>
    </source>
</evidence>
<dbReference type="InterPro" id="IPR034701">
    <property type="entry name" value="CdaA"/>
</dbReference>
<dbReference type="GO" id="GO:0004016">
    <property type="term" value="F:adenylate cyclase activity"/>
    <property type="evidence" value="ECO:0007669"/>
    <property type="project" value="UniProtKB-UniRule"/>
</dbReference>
<dbReference type="Proteomes" id="UP000198748">
    <property type="component" value="Unassembled WGS sequence"/>
</dbReference>
<dbReference type="STRING" id="659014.SAMN04487996_102181"/>
<dbReference type="PIRSF" id="PIRSF004793">
    <property type="entry name" value="UCP004793"/>
    <property type="match status" value="1"/>
</dbReference>
<gene>
    <name evidence="10" type="primary">dacA</name>
    <name evidence="12" type="ORF">SAMN04487996_102181</name>
</gene>
<dbReference type="GO" id="GO:0006171">
    <property type="term" value="P:cAMP biosynthetic process"/>
    <property type="evidence" value="ECO:0007669"/>
    <property type="project" value="InterPro"/>
</dbReference>
<dbReference type="SUPFAM" id="SSF143597">
    <property type="entry name" value="YojJ-like"/>
    <property type="match status" value="1"/>
</dbReference>
<evidence type="ECO:0000256" key="6">
    <source>
        <dbReference type="ARBA" id="ARBA00022741"/>
    </source>
</evidence>
<evidence type="ECO:0000256" key="3">
    <source>
        <dbReference type="ARBA" id="ARBA00022679"/>
    </source>
</evidence>
<dbReference type="InterPro" id="IPR045585">
    <property type="entry name" value="CdaA_N"/>
</dbReference>
<proteinExistence type="inferred from homology"/>
<keyword evidence="5 10" id="KW-0548">Nucleotidyltransferase</keyword>
<dbReference type="Pfam" id="PF02457">
    <property type="entry name" value="DAC"/>
    <property type="match status" value="1"/>
</dbReference>
<keyword evidence="3 10" id="KW-0808">Transferase</keyword>
<evidence type="ECO:0000256" key="2">
    <source>
        <dbReference type="ARBA" id="ARBA00022475"/>
    </source>
</evidence>
<feature type="transmembrane region" description="Helical" evidence="10">
    <location>
        <begin position="34"/>
        <end position="52"/>
    </location>
</feature>
<reference evidence="13" key="1">
    <citation type="submission" date="2016-10" db="EMBL/GenBank/DDBJ databases">
        <authorList>
            <person name="Varghese N."/>
            <person name="Submissions S."/>
        </authorList>
    </citation>
    <scope>NUCLEOTIDE SEQUENCE [LARGE SCALE GENOMIC DNA]</scope>
    <source>
        <strain evidence="13">DSM 25329</strain>
    </source>
</reference>
<evidence type="ECO:0000313" key="12">
    <source>
        <dbReference type="EMBL" id="SDD78259.1"/>
    </source>
</evidence>
<dbReference type="InterPro" id="IPR003390">
    <property type="entry name" value="DNA_integrity_scan_DisA_N"/>
</dbReference>
<evidence type="ECO:0000256" key="4">
    <source>
        <dbReference type="ARBA" id="ARBA00022692"/>
    </source>
</evidence>
<dbReference type="NCBIfam" id="TIGR00159">
    <property type="entry name" value="diadenylate cyclase CdaA"/>
    <property type="match status" value="1"/>
</dbReference>
<accession>A0A1G6XJ83</accession>
<sequence>MRVGFLNINWADILDVFLVSILLYQVYTLVRGSIASRVFLGYLFVYVFYLVVKGLGLGLLTAILQYFMGVGAVALIVIFQQEIRRFLLIIGKSTIYTNNGFLKKIIGNSMMDFKVKNLKEVIDASKTIAANFTGALIVLNKRDDLGKYVETGEMLDARVSKPLLVSLFNQYSELHDGAVIIVDGVLKAARCVLPVADGVDVPSSLGFRHRAAMGMSEATDAIVIVISEQTGKISLAVEGELHGNIPYNELESRIEEYLASDVQRMPK</sequence>
<comment type="function">
    <text evidence="10">Catalyzes the condensation of 2 ATP molecules into cyclic di-AMP (c-di-AMP), a second messenger used to regulate differing processes in different bacteria.</text>
</comment>
<dbReference type="PANTHER" id="PTHR34185">
    <property type="entry name" value="DIADENYLATE CYCLASE"/>
    <property type="match status" value="1"/>
</dbReference>
<feature type="transmembrane region" description="Helical" evidence="10">
    <location>
        <begin position="58"/>
        <end position="79"/>
    </location>
</feature>
<dbReference type="InterPro" id="IPR050338">
    <property type="entry name" value="DisA"/>
</dbReference>
<dbReference type="AlphaFoldDB" id="A0A1G6XJ83"/>
<dbReference type="GO" id="GO:0106408">
    <property type="term" value="F:diadenylate cyclase activity"/>
    <property type="evidence" value="ECO:0007669"/>
    <property type="project" value="UniProtKB-EC"/>
</dbReference>
<keyword evidence="7 10" id="KW-0067">ATP-binding</keyword>
<comment type="catalytic activity">
    <reaction evidence="1 10">
        <text>2 ATP = 3',3'-c-di-AMP + 2 diphosphate</text>
        <dbReference type="Rhea" id="RHEA:35655"/>
        <dbReference type="ChEBI" id="CHEBI:30616"/>
        <dbReference type="ChEBI" id="CHEBI:33019"/>
        <dbReference type="ChEBI" id="CHEBI:71500"/>
        <dbReference type="EC" id="2.7.7.85"/>
    </reaction>
</comment>
<keyword evidence="4 10" id="KW-0812">Transmembrane</keyword>
<dbReference type="EC" id="2.7.7.85" evidence="10"/>
<dbReference type="RefSeq" id="WP_090146634.1">
    <property type="nucleotide sequence ID" value="NZ_FNAN01000002.1"/>
</dbReference>
<dbReference type="Pfam" id="PF19293">
    <property type="entry name" value="CdaA_N"/>
    <property type="match status" value="1"/>
</dbReference>
<keyword evidence="9 10" id="KW-0472">Membrane</keyword>
<feature type="transmembrane region" description="Helical" evidence="10">
    <location>
        <begin position="6"/>
        <end position="27"/>
    </location>
</feature>
<evidence type="ECO:0000256" key="7">
    <source>
        <dbReference type="ARBA" id="ARBA00022840"/>
    </source>
</evidence>
<organism evidence="12 13">
    <name type="scientific">Dyadobacter soli</name>
    <dbReference type="NCBI Taxonomy" id="659014"/>
    <lineage>
        <taxon>Bacteria</taxon>
        <taxon>Pseudomonadati</taxon>
        <taxon>Bacteroidota</taxon>
        <taxon>Cytophagia</taxon>
        <taxon>Cytophagales</taxon>
        <taxon>Spirosomataceae</taxon>
        <taxon>Dyadobacter</taxon>
    </lineage>
</organism>
<evidence type="ECO:0000256" key="8">
    <source>
        <dbReference type="ARBA" id="ARBA00022989"/>
    </source>
</evidence>